<accession>A0A7V7GU39</accession>
<evidence type="ECO:0000313" key="8">
    <source>
        <dbReference type="EMBL" id="KAA0694916.1"/>
    </source>
</evidence>
<dbReference type="SUPFAM" id="SSF53335">
    <property type="entry name" value="S-adenosyl-L-methionine-dependent methyltransferases"/>
    <property type="match status" value="1"/>
</dbReference>
<proteinExistence type="predicted"/>
<dbReference type="AlphaFoldDB" id="A0A7V7GU39"/>
<keyword evidence="4 8" id="KW-0808">Transferase</keyword>
<keyword evidence="9" id="KW-1185">Reference proteome</keyword>
<keyword evidence="5" id="KW-0949">S-adenosyl-L-methionine</keyword>
<dbReference type="GO" id="GO:0003676">
    <property type="term" value="F:nucleic acid binding"/>
    <property type="evidence" value="ECO:0007669"/>
    <property type="project" value="InterPro"/>
</dbReference>
<dbReference type="CDD" id="cd02440">
    <property type="entry name" value="AdoMet_MTases"/>
    <property type="match status" value="1"/>
</dbReference>
<dbReference type="Pfam" id="PF26049">
    <property type="entry name" value="RLMG_N"/>
    <property type="match status" value="1"/>
</dbReference>
<protein>
    <submittedName>
        <fullName evidence="8">Methyltransferase domain-containing protein</fullName>
    </submittedName>
</protein>
<dbReference type="OrthoDB" id="29650at2"/>
<evidence type="ECO:0000256" key="3">
    <source>
        <dbReference type="ARBA" id="ARBA00022603"/>
    </source>
</evidence>
<dbReference type="PANTHER" id="PTHR47816">
    <property type="entry name" value="RIBOSOMAL RNA SMALL SUBUNIT METHYLTRANSFERASE C"/>
    <property type="match status" value="1"/>
</dbReference>
<dbReference type="Pfam" id="PF05175">
    <property type="entry name" value="MTS"/>
    <property type="match status" value="1"/>
</dbReference>
<feature type="domain" description="Methyltransferase small" evidence="6">
    <location>
        <begin position="205"/>
        <end position="374"/>
    </location>
</feature>
<dbReference type="InterPro" id="IPR002052">
    <property type="entry name" value="DNA_methylase_N6_adenine_CS"/>
</dbReference>
<name>A0A7V7GU39_9GAMM</name>
<dbReference type="RefSeq" id="WP_149332295.1">
    <property type="nucleotide sequence ID" value="NZ_QOVF01000002.1"/>
</dbReference>
<feature type="domain" description="RlmG N-terminal" evidence="7">
    <location>
        <begin position="1"/>
        <end position="183"/>
    </location>
</feature>
<evidence type="ECO:0000259" key="7">
    <source>
        <dbReference type="Pfam" id="PF26049"/>
    </source>
</evidence>
<dbReference type="InterPro" id="IPR046977">
    <property type="entry name" value="RsmC/RlmG"/>
</dbReference>
<dbReference type="InterPro" id="IPR029063">
    <property type="entry name" value="SAM-dependent_MTases_sf"/>
</dbReference>
<organism evidence="8 9">
    <name type="scientific">Halopseudomonas laoshanensis</name>
    <dbReference type="NCBI Taxonomy" id="2268758"/>
    <lineage>
        <taxon>Bacteria</taxon>
        <taxon>Pseudomonadati</taxon>
        <taxon>Pseudomonadota</taxon>
        <taxon>Gammaproteobacteria</taxon>
        <taxon>Pseudomonadales</taxon>
        <taxon>Pseudomonadaceae</taxon>
        <taxon>Halopseudomonas</taxon>
    </lineage>
</organism>
<comment type="caution">
    <text evidence="8">The sequence shown here is derived from an EMBL/GenBank/DDBJ whole genome shotgun (WGS) entry which is preliminary data.</text>
</comment>
<dbReference type="GO" id="GO:0005737">
    <property type="term" value="C:cytoplasm"/>
    <property type="evidence" value="ECO:0007669"/>
    <property type="project" value="InterPro"/>
</dbReference>
<sequence length="377" mass="41035">MQSCDTPFGTLNLERHPPTQNPTLQAFDTADLYLLQSAAELPVSDLPILVINDNFGTLACALAKAEPARKVHTWSDSKLAQLGLQTNLLANDLPTDAVQFIDSQQTPSGPYQCVLMRVPKSLTLMQDQLFRLRTALAEQAQVIAGAMVKHLPHAAGDLLAQYIGPYQASLAWKKSRLLTSTMDPALNPDKPELETRYELPASTFQLLNKPGVFSREKLDNGTRALLSSLPTGQEGGYIVDLGCGNGALGIMAAQLNPDAQLVFIDESYAAVASAQHNFSQAFPERAAEFVVSDGLTEIEDGSADLILCNPPFHQQQAVGDEMAKRLFEQSYSALNTTGSLMVVGNRHLGYHVKLRAWFEKVEQLSGNPKFVVLKASN</sequence>
<dbReference type="InterPro" id="IPR058679">
    <property type="entry name" value="RlmG_N"/>
</dbReference>
<evidence type="ECO:0000256" key="4">
    <source>
        <dbReference type="ARBA" id="ARBA00022679"/>
    </source>
</evidence>
<evidence type="ECO:0000256" key="2">
    <source>
        <dbReference type="ARBA" id="ARBA00022552"/>
    </source>
</evidence>
<evidence type="ECO:0000256" key="5">
    <source>
        <dbReference type="ARBA" id="ARBA00022691"/>
    </source>
</evidence>
<dbReference type="GO" id="GO:0008990">
    <property type="term" value="F:rRNA (guanine-N2-)-methyltransferase activity"/>
    <property type="evidence" value="ECO:0007669"/>
    <property type="project" value="InterPro"/>
</dbReference>
<dbReference type="InterPro" id="IPR007848">
    <property type="entry name" value="Small_mtfrase_dom"/>
</dbReference>
<gene>
    <name evidence="8" type="ORF">DT594_08555</name>
</gene>
<keyword evidence="3 8" id="KW-0489">Methyltransferase</keyword>
<evidence type="ECO:0000259" key="6">
    <source>
        <dbReference type="Pfam" id="PF05175"/>
    </source>
</evidence>
<dbReference type="PIRSF" id="PIRSF037565">
    <property type="entry name" value="RRNA_m2G_Mtase_RsmD_prd"/>
    <property type="match status" value="1"/>
</dbReference>
<dbReference type="PANTHER" id="PTHR47816:SF5">
    <property type="entry name" value="RIBOSOMAL RNA LARGE SUBUNIT METHYLTRANSFERASE G"/>
    <property type="match status" value="1"/>
</dbReference>
<keyword evidence="1" id="KW-0963">Cytoplasm</keyword>
<dbReference type="Gene3D" id="3.40.50.150">
    <property type="entry name" value="Vaccinia Virus protein VP39"/>
    <property type="match status" value="2"/>
</dbReference>
<dbReference type="EMBL" id="QOVF01000002">
    <property type="protein sequence ID" value="KAA0694916.1"/>
    <property type="molecule type" value="Genomic_DNA"/>
</dbReference>
<evidence type="ECO:0000313" key="9">
    <source>
        <dbReference type="Proteomes" id="UP000463138"/>
    </source>
</evidence>
<dbReference type="Proteomes" id="UP000463138">
    <property type="component" value="Unassembled WGS sequence"/>
</dbReference>
<keyword evidence="2" id="KW-0698">rRNA processing</keyword>
<evidence type="ECO:0000256" key="1">
    <source>
        <dbReference type="ARBA" id="ARBA00022490"/>
    </source>
</evidence>
<reference evidence="8 9" key="1">
    <citation type="submission" date="2018-07" db="EMBL/GenBank/DDBJ databases">
        <title>Pseudomonas laoshanensis sp. nov., isolated from soil.</title>
        <authorList>
            <person name="Sun J."/>
            <person name="Yu L."/>
            <person name="Wang M."/>
            <person name="Zhang C."/>
        </authorList>
    </citation>
    <scope>NUCLEOTIDE SEQUENCE [LARGE SCALE GENOMIC DNA]</scope>
    <source>
        <strain evidence="8 9">Y22</strain>
    </source>
</reference>
<dbReference type="InterPro" id="IPR017237">
    <property type="entry name" value="RLMG"/>
</dbReference>
<dbReference type="PROSITE" id="PS00092">
    <property type="entry name" value="N6_MTASE"/>
    <property type="match status" value="1"/>
</dbReference>